<dbReference type="Pfam" id="PF00768">
    <property type="entry name" value="Peptidase_S11"/>
    <property type="match status" value="1"/>
</dbReference>
<organism evidence="11 12">
    <name type="scientific">Roseibacillus persicicus</name>
    <dbReference type="NCBI Taxonomy" id="454148"/>
    <lineage>
        <taxon>Bacteria</taxon>
        <taxon>Pseudomonadati</taxon>
        <taxon>Verrucomicrobiota</taxon>
        <taxon>Verrucomicrobiia</taxon>
        <taxon>Verrucomicrobiales</taxon>
        <taxon>Verrucomicrobiaceae</taxon>
        <taxon>Roseibacillus</taxon>
    </lineage>
</organism>
<keyword evidence="4" id="KW-0677">Repeat</keyword>
<dbReference type="InterPro" id="IPR059100">
    <property type="entry name" value="TSP3_bac"/>
</dbReference>
<dbReference type="PROSITE" id="PS51470">
    <property type="entry name" value="FG_GAP"/>
    <property type="match status" value="4"/>
</dbReference>
<evidence type="ECO:0000256" key="3">
    <source>
        <dbReference type="ARBA" id="ARBA00022729"/>
    </source>
</evidence>
<keyword evidence="6" id="KW-0106">Calcium</keyword>
<feature type="region of interest" description="Disordered" evidence="8">
    <location>
        <begin position="40"/>
        <end position="69"/>
    </location>
</feature>
<dbReference type="Gene3D" id="2.130.10.130">
    <property type="entry name" value="Integrin alpha, N-terminal"/>
    <property type="match status" value="4"/>
</dbReference>
<dbReference type="Pfam" id="PF18884">
    <property type="entry name" value="TSP3_bac"/>
    <property type="match status" value="1"/>
</dbReference>
<evidence type="ECO:0000259" key="10">
    <source>
        <dbReference type="Pfam" id="PF00768"/>
    </source>
</evidence>
<dbReference type="InterPro" id="IPR013517">
    <property type="entry name" value="FG-GAP"/>
</dbReference>
<reference evidence="11" key="2">
    <citation type="submission" date="2020-09" db="EMBL/GenBank/DDBJ databases">
        <authorList>
            <person name="Sun Q."/>
            <person name="Kim S."/>
        </authorList>
    </citation>
    <scope>NUCLEOTIDE SEQUENCE</scope>
    <source>
        <strain evidence="11">KCTC 12988</strain>
    </source>
</reference>
<evidence type="ECO:0000313" key="12">
    <source>
        <dbReference type="Proteomes" id="UP000644507"/>
    </source>
</evidence>
<dbReference type="GO" id="GO:0008305">
    <property type="term" value="C:integrin complex"/>
    <property type="evidence" value="ECO:0007669"/>
    <property type="project" value="InterPro"/>
</dbReference>
<dbReference type="Pfam" id="PF01839">
    <property type="entry name" value="FG-GAP"/>
    <property type="match status" value="6"/>
</dbReference>
<dbReference type="InterPro" id="IPR012338">
    <property type="entry name" value="Beta-lactam/transpept-like"/>
</dbReference>
<dbReference type="InterPro" id="IPR000413">
    <property type="entry name" value="Integrin_alpha"/>
</dbReference>
<feature type="signal peptide" evidence="9">
    <location>
        <begin position="1"/>
        <end position="21"/>
    </location>
</feature>
<dbReference type="SMART" id="SM00191">
    <property type="entry name" value="Int_alpha"/>
    <property type="match status" value="7"/>
</dbReference>
<evidence type="ECO:0000256" key="9">
    <source>
        <dbReference type="SAM" id="SignalP"/>
    </source>
</evidence>
<dbReference type="GO" id="GO:0007155">
    <property type="term" value="P:cell adhesion"/>
    <property type="evidence" value="ECO:0007669"/>
    <property type="project" value="InterPro"/>
</dbReference>
<dbReference type="GO" id="GO:0006508">
    <property type="term" value="P:proteolysis"/>
    <property type="evidence" value="ECO:0007669"/>
    <property type="project" value="InterPro"/>
</dbReference>
<feature type="domain" description="Peptidase S11 D-alanyl-D-alanine carboxypeptidase A N-terminal" evidence="10">
    <location>
        <begin position="1152"/>
        <end position="1218"/>
    </location>
</feature>
<dbReference type="InterPro" id="IPR028994">
    <property type="entry name" value="Integrin_alpha_N"/>
</dbReference>
<evidence type="ECO:0000256" key="5">
    <source>
        <dbReference type="ARBA" id="ARBA00022801"/>
    </source>
</evidence>
<dbReference type="RefSeq" id="WP_189567750.1">
    <property type="nucleotide sequence ID" value="NZ_BMXI01000003.1"/>
</dbReference>
<protein>
    <recommendedName>
        <fullName evidence="10">Peptidase S11 D-alanyl-D-alanine carboxypeptidase A N-terminal domain-containing protein</fullName>
    </recommendedName>
</protein>
<dbReference type="Gene3D" id="3.40.710.10">
    <property type="entry name" value="DD-peptidase/beta-lactamase superfamily"/>
    <property type="match status" value="1"/>
</dbReference>
<keyword evidence="3 9" id="KW-0732">Signal</keyword>
<dbReference type="InterPro" id="IPR013519">
    <property type="entry name" value="Int_alpha_beta-p"/>
</dbReference>
<accession>A0A918TFU7</accession>
<dbReference type="GO" id="GO:0009002">
    <property type="term" value="F:serine-type D-Ala-D-Ala carboxypeptidase activity"/>
    <property type="evidence" value="ECO:0007669"/>
    <property type="project" value="InterPro"/>
</dbReference>
<dbReference type="PANTHER" id="PTHR23221:SF7">
    <property type="entry name" value="PHOSPHATIDYLINOSITOL-GLYCAN-SPECIFIC PHOSPHOLIPASE D"/>
    <property type="match status" value="1"/>
</dbReference>
<comment type="subcellular location">
    <subcellularLocation>
        <location evidence="1">Secreted</location>
    </subcellularLocation>
</comment>
<keyword evidence="12" id="KW-1185">Reference proteome</keyword>
<evidence type="ECO:0000256" key="4">
    <source>
        <dbReference type="ARBA" id="ARBA00022737"/>
    </source>
</evidence>
<dbReference type="PANTHER" id="PTHR23221">
    <property type="entry name" value="GLYCOSYLPHOSPHATIDYLINOSITOL PHOSPHOLIPASE D"/>
    <property type="match status" value="1"/>
</dbReference>
<feature type="compositionally biased region" description="Polar residues" evidence="8">
    <location>
        <begin position="170"/>
        <end position="179"/>
    </location>
</feature>
<keyword evidence="2" id="KW-0964">Secreted</keyword>
<evidence type="ECO:0000256" key="7">
    <source>
        <dbReference type="ARBA" id="ARBA00023180"/>
    </source>
</evidence>
<gene>
    <name evidence="11" type="ORF">GCM10007100_09060</name>
</gene>
<feature type="region of interest" description="Disordered" evidence="8">
    <location>
        <begin position="169"/>
        <end position="189"/>
    </location>
</feature>
<comment type="caution">
    <text evidence="11">The sequence shown here is derived from an EMBL/GenBank/DDBJ whole genome shotgun (WGS) entry which is preliminary data.</text>
</comment>
<keyword evidence="7" id="KW-0325">Glycoprotein</keyword>
<reference evidence="11" key="1">
    <citation type="journal article" date="2014" name="Int. J. Syst. Evol. Microbiol.">
        <title>Complete genome sequence of Corynebacterium casei LMG S-19264T (=DSM 44701T), isolated from a smear-ripened cheese.</title>
        <authorList>
            <consortium name="US DOE Joint Genome Institute (JGI-PGF)"/>
            <person name="Walter F."/>
            <person name="Albersmeier A."/>
            <person name="Kalinowski J."/>
            <person name="Ruckert C."/>
        </authorList>
    </citation>
    <scope>NUCLEOTIDE SEQUENCE</scope>
    <source>
        <strain evidence="11">KCTC 12988</strain>
    </source>
</reference>
<proteinExistence type="predicted"/>
<dbReference type="PRINTS" id="PR01185">
    <property type="entry name" value="INTEGRINA"/>
</dbReference>
<evidence type="ECO:0000256" key="2">
    <source>
        <dbReference type="ARBA" id="ARBA00022525"/>
    </source>
</evidence>
<evidence type="ECO:0000256" key="1">
    <source>
        <dbReference type="ARBA" id="ARBA00004613"/>
    </source>
</evidence>
<feature type="chain" id="PRO_5038094056" description="Peptidase S11 D-alanyl-D-alanine carboxypeptidase A N-terminal domain-containing protein" evidence="9">
    <location>
        <begin position="22"/>
        <end position="1475"/>
    </location>
</feature>
<evidence type="ECO:0000313" key="11">
    <source>
        <dbReference type="EMBL" id="GHC45806.1"/>
    </source>
</evidence>
<evidence type="ECO:0000256" key="8">
    <source>
        <dbReference type="SAM" id="MobiDB-lite"/>
    </source>
</evidence>
<keyword evidence="5" id="KW-0378">Hydrolase</keyword>
<dbReference type="SUPFAM" id="SSF56601">
    <property type="entry name" value="beta-lactamase/transpeptidase-like"/>
    <property type="match status" value="1"/>
</dbReference>
<dbReference type="InterPro" id="IPR001967">
    <property type="entry name" value="Peptidase_S11_N"/>
</dbReference>
<dbReference type="EMBL" id="BMXI01000003">
    <property type="protein sequence ID" value="GHC45806.1"/>
    <property type="molecule type" value="Genomic_DNA"/>
</dbReference>
<dbReference type="SUPFAM" id="SSF69318">
    <property type="entry name" value="Integrin alpha N-terminal domain"/>
    <property type="match status" value="2"/>
</dbReference>
<evidence type="ECO:0000256" key="6">
    <source>
        <dbReference type="ARBA" id="ARBA00022837"/>
    </source>
</evidence>
<sequence>MNPLAPGVAAALLVAPPCLLANPLDRDGDGFSDIWQSQFQAPTLNPTGDPDGDGYPNAEEETAGTDPFDASSYPNIRAFIYDQSSSEVAFEVDTLKGKQYGIIGTEDLSSAGPWDTVLPFTTAENNATTLFPPGPIPVPYPNLGFFRLQIQDIDEDGDGLTAYEECLIGTSDQTPNSSPDPRGNDCETAEDWLETNTPGVHPQGAQDNLSALSLAHLQSDTIGQTSYSLMVTATGSDSWHQLTSWNLSGSNNFTEMRSTPPIAGKQPEVHALPHTHAQTGQPLFLTTNIRPDGGLWLSLRSIGLNGEFTHHHTVGYGPQLGLTVFRYAVSTRLIYDAAQNPIVQVVTPVAASSSSIDSANSTWRVLVWHIDLANRSLTGTDDSGMLDGRVTLRRDGLPSSLTATHLGLGSFVFNYPSTTVGPTPSDYHLVHGYGRVDQAGRFTYERSTLFQRSLEGDDQSRAFLTGSRLATTSLDWNGYLNARYAEVNTAPPGREENLEEKLVLTVYEKRSFYGGEPEAQNITNQLGDLSPDFHGVHPPVPTLTNSVVDQGETNDLFGSVMAAGDFNGDGTKDFAVGIPSRAVSRDNSSYANAGQVAVYFSGGAEPFSWEEPDQTFDQETESLPGVAEENDQFGNALAGGDFNGDGYDDLAIGVSGEENFAGANSQNSGVIQILYGSPFGLVHPGNQVISQESLGQSSATDDFFGYTLASGDLNGDGYADLAIGCPYRDVDGVVNAGVVYRAWGTENGLNTSANSLIHQGLSSYPEALGAHDLFGHSLAVGDFNGGSPDDLAIGVPFEDAGSLADTGGVQIVYGENSYTGDPGPFLTQSGYSTGGDIPGAREAGDRFGWALAAGDFTGDGRADLAIGVPNEAVGSITNAGAVNIVYGSPSGLGTGNALLIGEDTANPVGPDLPGEAESGDRFGYALAAGDIDDDGYANLVIGIPYEGASAGENKGALLVVDGSSSGILTTTPGTYRLDETTDDSSILLGSALLLADLDGDGKEDILAGAPSLDLDEDTANSGSIRIYSNAGSFKLQHTRREEVRALLLDIDKEASTGTGRLYSENLNAGLPHVHIASCTKVMTLLLAVDAINEGLVDLDDPVEFSERAGTTGGSKLDYWIFDSASESHSEPYPSEWDTIRFLKDDEGETIPFFLPGDEFSLEMLLHAMMMESCNRASVAIAEFISQARFGHPNGFIDLMDDRGDGLGMASTVWGHPAGGCVTNADEMILMMLEGWKDPLFRRIMGAETFGFGSQLPHLTGTDDNGLTKSNNPFQKITTIGLYPGREIWKGGNGYLWWNSGDHPEGRYRPRVSRCTSSALGIVSRLGVPLAIALQQTGSRPGDCLRLFSYGFQKTFTPDWRGEAEWPTTSGGVTGTQANPVLTSSVPLSDSRMVTAIIDDSRSLKLVHWNIDANSGTLSANGATEKQFSLLGAPATLPDSPIELLDIPSTRARKDLLSLELIDGHIELKLWRIAEN</sequence>
<dbReference type="Proteomes" id="UP000644507">
    <property type="component" value="Unassembled WGS sequence"/>
</dbReference>
<name>A0A918TFU7_9BACT</name>